<protein>
    <submittedName>
        <fullName evidence="1">Uncharacterized protein</fullName>
    </submittedName>
</protein>
<proteinExistence type="predicted"/>
<dbReference type="Proteomes" id="UP001302321">
    <property type="component" value="Unassembled WGS sequence"/>
</dbReference>
<reference evidence="1" key="2">
    <citation type="submission" date="2023-05" db="EMBL/GenBank/DDBJ databases">
        <authorList>
            <consortium name="Lawrence Berkeley National Laboratory"/>
            <person name="Steindorff A."/>
            <person name="Hensen N."/>
            <person name="Bonometti L."/>
            <person name="Westerberg I."/>
            <person name="Brannstrom I.O."/>
            <person name="Guillou S."/>
            <person name="Cros-Aarteil S."/>
            <person name="Calhoun S."/>
            <person name="Haridas S."/>
            <person name="Kuo A."/>
            <person name="Mondo S."/>
            <person name="Pangilinan J."/>
            <person name="Riley R."/>
            <person name="Labutti K."/>
            <person name="Andreopoulos B."/>
            <person name="Lipzen A."/>
            <person name="Chen C."/>
            <person name="Yanf M."/>
            <person name="Daum C."/>
            <person name="Ng V."/>
            <person name="Clum A."/>
            <person name="Ohm R."/>
            <person name="Martin F."/>
            <person name="Silar P."/>
            <person name="Natvig D."/>
            <person name="Lalanne C."/>
            <person name="Gautier V."/>
            <person name="Ament-Velasquez S.L."/>
            <person name="Kruys A."/>
            <person name="Hutchinson M.I."/>
            <person name="Powell A.J."/>
            <person name="Barry K."/>
            <person name="Miller A.N."/>
            <person name="Grigoriev I.V."/>
            <person name="Debuchy R."/>
            <person name="Gladieux P."/>
            <person name="Thoren M.H."/>
            <person name="Johannesson H."/>
        </authorList>
    </citation>
    <scope>NUCLEOTIDE SEQUENCE</scope>
    <source>
        <strain evidence="1">CBS 892.96</strain>
    </source>
</reference>
<comment type="caution">
    <text evidence="1">The sequence shown here is derived from an EMBL/GenBank/DDBJ whole genome shotgun (WGS) entry which is preliminary data.</text>
</comment>
<reference evidence="1" key="1">
    <citation type="journal article" date="2023" name="Mol. Phylogenet. Evol.">
        <title>Genome-scale phylogeny and comparative genomics of the fungal order Sordariales.</title>
        <authorList>
            <person name="Hensen N."/>
            <person name="Bonometti L."/>
            <person name="Westerberg I."/>
            <person name="Brannstrom I.O."/>
            <person name="Guillou S."/>
            <person name="Cros-Aarteil S."/>
            <person name="Calhoun S."/>
            <person name="Haridas S."/>
            <person name="Kuo A."/>
            <person name="Mondo S."/>
            <person name="Pangilinan J."/>
            <person name="Riley R."/>
            <person name="LaButti K."/>
            <person name="Andreopoulos B."/>
            <person name="Lipzen A."/>
            <person name="Chen C."/>
            <person name="Yan M."/>
            <person name="Daum C."/>
            <person name="Ng V."/>
            <person name="Clum A."/>
            <person name="Steindorff A."/>
            <person name="Ohm R.A."/>
            <person name="Martin F."/>
            <person name="Silar P."/>
            <person name="Natvig D.O."/>
            <person name="Lalanne C."/>
            <person name="Gautier V."/>
            <person name="Ament-Velasquez S.L."/>
            <person name="Kruys A."/>
            <person name="Hutchinson M.I."/>
            <person name="Powell A.J."/>
            <person name="Barry K."/>
            <person name="Miller A.N."/>
            <person name="Grigoriev I.V."/>
            <person name="Debuchy R."/>
            <person name="Gladieux P."/>
            <person name="Hiltunen Thoren M."/>
            <person name="Johannesson H."/>
        </authorList>
    </citation>
    <scope>NUCLEOTIDE SEQUENCE</scope>
    <source>
        <strain evidence="1">CBS 892.96</strain>
    </source>
</reference>
<organism evidence="1 2">
    <name type="scientific">Triangularia setosa</name>
    <dbReference type="NCBI Taxonomy" id="2587417"/>
    <lineage>
        <taxon>Eukaryota</taxon>
        <taxon>Fungi</taxon>
        <taxon>Dikarya</taxon>
        <taxon>Ascomycota</taxon>
        <taxon>Pezizomycotina</taxon>
        <taxon>Sordariomycetes</taxon>
        <taxon>Sordariomycetidae</taxon>
        <taxon>Sordariales</taxon>
        <taxon>Podosporaceae</taxon>
        <taxon>Triangularia</taxon>
    </lineage>
</organism>
<keyword evidence="2" id="KW-1185">Reference proteome</keyword>
<accession>A0AAN6W506</accession>
<gene>
    <name evidence="1" type="ORF">QBC36DRAFT_357788</name>
</gene>
<evidence type="ECO:0000313" key="1">
    <source>
        <dbReference type="EMBL" id="KAK4174342.1"/>
    </source>
</evidence>
<evidence type="ECO:0000313" key="2">
    <source>
        <dbReference type="Proteomes" id="UP001302321"/>
    </source>
</evidence>
<name>A0AAN6W506_9PEZI</name>
<sequence length="101" mass="11432">MVVVDVLVERNTIQRKSRDDVFGPTHACHTKAQKRNSIAYDWDDGGDSAPVFFKTAADFNKYATAMEQPRPLLQGRQRKVDSKVELDCHLERCESPGPKGR</sequence>
<dbReference type="EMBL" id="MU866287">
    <property type="protein sequence ID" value="KAK4174342.1"/>
    <property type="molecule type" value="Genomic_DNA"/>
</dbReference>
<dbReference type="AlphaFoldDB" id="A0AAN6W506"/>